<sequence length="251" mass="28932">MNWNNPEMEIQYSNGMPYNSLGSFVDFFGGVAYDHVNFIFADPSSYSQENVYPSMSNNFYKYGFTEPGSFSYYNYNYGDNYLFSNQSLGNGEYTSRPTENPHPLTNEQTTASRGQRGGIAGPNADSIPMECPRNHQSNREEVVWQDNIDPDNMTYEELLELGEVVGTQSRGLPEDLISCLPVSKYKRSLFSRKRSRKERCVICQMEYKRGDKRMTLPCKHIYHADCCRKWLGINKACPICYTEVRVDVQKH</sequence>
<dbReference type="InterPro" id="IPR033276">
    <property type="entry name" value="BB"/>
</dbReference>
<dbReference type="FunFam" id="3.30.40.10:FF:000226">
    <property type="entry name" value="E3 ubiquitin ligase BIG BROTHER"/>
    <property type="match status" value="1"/>
</dbReference>
<dbReference type="GO" id="GO:0016567">
    <property type="term" value="P:protein ubiquitination"/>
    <property type="evidence" value="ECO:0007669"/>
    <property type="project" value="InterPro"/>
</dbReference>
<evidence type="ECO:0000259" key="3">
    <source>
        <dbReference type="PROSITE" id="PS50089"/>
    </source>
</evidence>
<organism evidence="4 5">
    <name type="scientific">Lithospermum erythrorhizon</name>
    <name type="common">Purple gromwell</name>
    <name type="synonym">Lithospermum officinale var. erythrorhizon</name>
    <dbReference type="NCBI Taxonomy" id="34254"/>
    <lineage>
        <taxon>Eukaryota</taxon>
        <taxon>Viridiplantae</taxon>
        <taxon>Streptophyta</taxon>
        <taxon>Embryophyta</taxon>
        <taxon>Tracheophyta</taxon>
        <taxon>Spermatophyta</taxon>
        <taxon>Magnoliopsida</taxon>
        <taxon>eudicotyledons</taxon>
        <taxon>Gunneridae</taxon>
        <taxon>Pentapetalae</taxon>
        <taxon>asterids</taxon>
        <taxon>lamiids</taxon>
        <taxon>Boraginales</taxon>
        <taxon>Boraginaceae</taxon>
        <taxon>Boraginoideae</taxon>
        <taxon>Lithospermeae</taxon>
        <taxon>Lithospermum</taxon>
    </lineage>
</organism>
<evidence type="ECO:0000256" key="1">
    <source>
        <dbReference type="PROSITE-ProRule" id="PRU00175"/>
    </source>
</evidence>
<dbReference type="Pfam" id="PF13639">
    <property type="entry name" value="zf-RING_2"/>
    <property type="match status" value="1"/>
</dbReference>
<dbReference type="GO" id="GO:0008270">
    <property type="term" value="F:zinc ion binding"/>
    <property type="evidence" value="ECO:0007669"/>
    <property type="project" value="UniProtKB-KW"/>
</dbReference>
<dbReference type="GO" id="GO:0046621">
    <property type="term" value="P:negative regulation of organ growth"/>
    <property type="evidence" value="ECO:0007669"/>
    <property type="project" value="InterPro"/>
</dbReference>
<dbReference type="Gene3D" id="3.30.40.10">
    <property type="entry name" value="Zinc/RING finger domain, C3HC4 (zinc finger)"/>
    <property type="match status" value="1"/>
</dbReference>
<dbReference type="InterPro" id="IPR001841">
    <property type="entry name" value="Znf_RING"/>
</dbReference>
<feature type="region of interest" description="Disordered" evidence="2">
    <location>
        <begin position="89"/>
        <end position="127"/>
    </location>
</feature>
<keyword evidence="1" id="KW-0862">Zinc</keyword>
<dbReference type="SMART" id="SM00184">
    <property type="entry name" value="RING"/>
    <property type="match status" value="1"/>
</dbReference>
<dbReference type="Proteomes" id="UP001454036">
    <property type="component" value="Unassembled WGS sequence"/>
</dbReference>
<dbReference type="GO" id="GO:0031624">
    <property type="term" value="F:ubiquitin conjugating enzyme binding"/>
    <property type="evidence" value="ECO:0007669"/>
    <property type="project" value="TreeGrafter"/>
</dbReference>
<keyword evidence="5" id="KW-1185">Reference proteome</keyword>
<keyword evidence="1" id="KW-0863">Zinc-finger</keyword>
<dbReference type="GO" id="GO:0004842">
    <property type="term" value="F:ubiquitin-protein transferase activity"/>
    <property type="evidence" value="ECO:0007669"/>
    <property type="project" value="InterPro"/>
</dbReference>
<dbReference type="GO" id="GO:0048437">
    <property type="term" value="P:floral organ development"/>
    <property type="evidence" value="ECO:0007669"/>
    <property type="project" value="TreeGrafter"/>
</dbReference>
<dbReference type="PANTHER" id="PTHR46400">
    <property type="entry name" value="RING/U-BOX SUPERFAMILY PROTEIN"/>
    <property type="match status" value="1"/>
</dbReference>
<dbReference type="PROSITE" id="PS50089">
    <property type="entry name" value="ZF_RING_2"/>
    <property type="match status" value="1"/>
</dbReference>
<dbReference type="AlphaFoldDB" id="A0AAV3PM26"/>
<reference evidence="4 5" key="1">
    <citation type="submission" date="2024-01" db="EMBL/GenBank/DDBJ databases">
        <title>The complete chloroplast genome sequence of Lithospermum erythrorhizon: insights into the phylogenetic relationship among Boraginaceae species and the maternal lineages of purple gromwells.</title>
        <authorList>
            <person name="Okada T."/>
            <person name="Watanabe K."/>
        </authorList>
    </citation>
    <scope>NUCLEOTIDE SEQUENCE [LARGE SCALE GENOMIC DNA]</scope>
</reference>
<name>A0AAV3PM26_LITER</name>
<proteinExistence type="predicted"/>
<protein>
    <recommendedName>
        <fullName evidence="3">RING-type domain-containing protein</fullName>
    </recommendedName>
</protein>
<feature type="compositionally biased region" description="Polar residues" evidence="2">
    <location>
        <begin position="89"/>
        <end position="113"/>
    </location>
</feature>
<evidence type="ECO:0000313" key="4">
    <source>
        <dbReference type="EMBL" id="GAA0151967.1"/>
    </source>
</evidence>
<dbReference type="EMBL" id="BAABME010001887">
    <property type="protein sequence ID" value="GAA0151967.1"/>
    <property type="molecule type" value="Genomic_DNA"/>
</dbReference>
<comment type="caution">
    <text evidence="4">The sequence shown here is derived from an EMBL/GenBank/DDBJ whole genome shotgun (WGS) entry which is preliminary data.</text>
</comment>
<dbReference type="SUPFAM" id="SSF57850">
    <property type="entry name" value="RING/U-box"/>
    <property type="match status" value="1"/>
</dbReference>
<evidence type="ECO:0000313" key="5">
    <source>
        <dbReference type="Proteomes" id="UP001454036"/>
    </source>
</evidence>
<gene>
    <name evidence="4" type="ORF">LIER_10565</name>
</gene>
<keyword evidence="1" id="KW-0479">Metal-binding</keyword>
<evidence type="ECO:0000256" key="2">
    <source>
        <dbReference type="SAM" id="MobiDB-lite"/>
    </source>
</evidence>
<accession>A0AAV3PM26</accession>
<feature type="domain" description="RING-type" evidence="3">
    <location>
        <begin position="200"/>
        <end position="240"/>
    </location>
</feature>
<dbReference type="InterPro" id="IPR013083">
    <property type="entry name" value="Znf_RING/FYVE/PHD"/>
</dbReference>
<dbReference type="PANTHER" id="PTHR46400:SF5">
    <property type="entry name" value="RING-TYPE DOMAIN-CONTAINING PROTEIN"/>
    <property type="match status" value="1"/>
</dbReference>